<accession>A0A9D7HKJ3</accession>
<protein>
    <submittedName>
        <fullName evidence="1">Uncharacterized protein</fullName>
    </submittedName>
</protein>
<dbReference type="Proteomes" id="UP000807785">
    <property type="component" value="Unassembled WGS sequence"/>
</dbReference>
<organism evidence="1 2">
    <name type="scientific">Candidatus Methylophosphatis roskildensis</name>
    <dbReference type="NCBI Taxonomy" id="2899263"/>
    <lineage>
        <taxon>Bacteria</taxon>
        <taxon>Pseudomonadati</taxon>
        <taxon>Pseudomonadota</taxon>
        <taxon>Betaproteobacteria</taxon>
        <taxon>Nitrosomonadales</taxon>
        <taxon>Sterolibacteriaceae</taxon>
        <taxon>Candidatus Methylophosphatis</taxon>
    </lineage>
</organism>
<comment type="caution">
    <text evidence="1">The sequence shown here is derived from an EMBL/GenBank/DDBJ whole genome shotgun (WGS) entry which is preliminary data.</text>
</comment>
<evidence type="ECO:0000313" key="1">
    <source>
        <dbReference type="EMBL" id="MBK6973117.1"/>
    </source>
</evidence>
<dbReference type="AlphaFoldDB" id="A0A9D7HKJ3"/>
<sequence length="78" mass="8825">MLIAGDSLRLTSDEIEQHRGVGLNVEHVRSRDQYARAVEVWALCLAEVRPDVLRKFDYMLIKAVEQKGESIHPVPPTA</sequence>
<dbReference type="EMBL" id="JADJEV010000003">
    <property type="protein sequence ID" value="MBK6973117.1"/>
    <property type="molecule type" value="Genomic_DNA"/>
</dbReference>
<reference evidence="2" key="1">
    <citation type="journal article" date="2021" name="Nat. Commun.">
        <title>Connecting structure to function with the recovery of over 1000 high-quality metagenome-assembled genomes from activated sludge using long-read sequencing.</title>
        <authorList>
            <person name="Singleton C.M."/>
            <person name="Petriglieri F."/>
            <person name="Kristensen J.M."/>
            <person name="Kirkegaard R.H."/>
            <person name="Michaelsen T.Y."/>
            <person name="Andersen M.H."/>
            <person name="Kondrotaite Z."/>
            <person name="Karst S.M."/>
            <person name="Dueholm M.S."/>
            <person name="Nielsen P.H."/>
            <person name="Albertsen M."/>
        </authorList>
    </citation>
    <scope>NUCLEOTIDE SEQUENCE [LARGE SCALE GENOMIC DNA]</scope>
</reference>
<proteinExistence type="predicted"/>
<name>A0A9D7HKJ3_9PROT</name>
<gene>
    <name evidence="1" type="ORF">IPH26_09290</name>
</gene>
<evidence type="ECO:0000313" key="2">
    <source>
        <dbReference type="Proteomes" id="UP000807785"/>
    </source>
</evidence>